<dbReference type="AlphaFoldDB" id="A0A4Z0A1Q7"/>
<dbReference type="Proteomes" id="UP000298061">
    <property type="component" value="Unassembled WGS sequence"/>
</dbReference>
<evidence type="ECO:0000313" key="2">
    <source>
        <dbReference type="Proteomes" id="UP000298061"/>
    </source>
</evidence>
<dbReference type="EMBL" id="SFCI01000369">
    <property type="protein sequence ID" value="TFY80237.1"/>
    <property type="molecule type" value="Genomic_DNA"/>
</dbReference>
<organism evidence="1 2">
    <name type="scientific">Hericium alpestre</name>
    <dbReference type="NCBI Taxonomy" id="135208"/>
    <lineage>
        <taxon>Eukaryota</taxon>
        <taxon>Fungi</taxon>
        <taxon>Dikarya</taxon>
        <taxon>Basidiomycota</taxon>
        <taxon>Agaricomycotina</taxon>
        <taxon>Agaricomycetes</taxon>
        <taxon>Russulales</taxon>
        <taxon>Hericiaceae</taxon>
        <taxon>Hericium</taxon>
    </lineage>
</organism>
<accession>A0A4Z0A1Q7</accession>
<sequence length="63" mass="7043">MRRQKHGALRNIKPVVFVIVLLVFDVYRGDGMAAVFIGAKERPGLSGEIGKPPRKRLALKNEE</sequence>
<evidence type="ECO:0000313" key="1">
    <source>
        <dbReference type="EMBL" id="TFY80237.1"/>
    </source>
</evidence>
<keyword evidence="2" id="KW-1185">Reference proteome</keyword>
<protein>
    <submittedName>
        <fullName evidence="1">Uncharacterized protein</fullName>
    </submittedName>
</protein>
<gene>
    <name evidence="1" type="ORF">EWM64_g3777</name>
</gene>
<comment type="caution">
    <text evidence="1">The sequence shown here is derived from an EMBL/GenBank/DDBJ whole genome shotgun (WGS) entry which is preliminary data.</text>
</comment>
<proteinExistence type="predicted"/>
<reference evidence="1 2" key="1">
    <citation type="submission" date="2019-02" db="EMBL/GenBank/DDBJ databases">
        <title>Genome sequencing of the rare red list fungi Hericium alpestre (H. flagellum).</title>
        <authorList>
            <person name="Buettner E."/>
            <person name="Kellner H."/>
        </authorList>
    </citation>
    <scope>NUCLEOTIDE SEQUENCE [LARGE SCALE GENOMIC DNA]</scope>
    <source>
        <strain evidence="1 2">DSM 108284</strain>
    </source>
</reference>
<name>A0A4Z0A1Q7_9AGAM</name>